<gene>
    <name evidence="2" type="ORF">ENU30_06820</name>
</gene>
<evidence type="ECO:0000259" key="1">
    <source>
        <dbReference type="Pfam" id="PF04389"/>
    </source>
</evidence>
<dbReference type="EMBL" id="DTBZ01000128">
    <property type="protein sequence ID" value="HGQ18665.1"/>
    <property type="molecule type" value="Genomic_DNA"/>
</dbReference>
<dbReference type="Gene3D" id="3.40.630.10">
    <property type="entry name" value="Zn peptidases"/>
    <property type="match status" value="1"/>
</dbReference>
<dbReference type="Gene3D" id="3.50.30.30">
    <property type="match status" value="1"/>
</dbReference>
<evidence type="ECO:0000313" key="2">
    <source>
        <dbReference type="EMBL" id="HGQ18665.1"/>
    </source>
</evidence>
<organism evidence="2">
    <name type="scientific">Ignisphaera aggregans</name>
    <dbReference type="NCBI Taxonomy" id="334771"/>
    <lineage>
        <taxon>Archaea</taxon>
        <taxon>Thermoproteota</taxon>
        <taxon>Thermoprotei</taxon>
        <taxon>Desulfurococcales</taxon>
        <taxon>Desulfurococcaceae</taxon>
        <taxon>Ignisphaera</taxon>
    </lineage>
</organism>
<name>A0A7J3JRT5_9CREN</name>
<dbReference type="InterPro" id="IPR007484">
    <property type="entry name" value="Peptidase_M28"/>
</dbReference>
<comment type="caution">
    <text evidence="2">The sequence shown here is derived from an EMBL/GenBank/DDBJ whole genome shotgun (WGS) entry which is preliminary data.</text>
</comment>
<dbReference type="SUPFAM" id="SSF53187">
    <property type="entry name" value="Zn-dependent exopeptidases"/>
    <property type="match status" value="1"/>
</dbReference>
<proteinExistence type="predicted"/>
<dbReference type="Pfam" id="PF04389">
    <property type="entry name" value="Peptidase_M28"/>
    <property type="match status" value="1"/>
</dbReference>
<sequence length="522" mass="60107">MIDGRIINYILSIASGIESIGEVIAGTNKEKQVIEIIKKNLEDHVDELWIEHVPVTSWREEVCVVETINGSYPCAIHPPYQGVIDEEVGYDKIISMDLDKLENKGITKIDISDKIILIDIPRDPDDIATVAYILSQYSPRLIVIRDRGESLRRIVVLDNVVALYREARQLNIPVVHVGRGIGMIDKLVGSRIYAKSMRFKSYGYNFIAKLHKRYDKYIYITAHHDHWLSGGSDNIMGISIIIALSEILKDINIDNGIVLASFTAEEGFPENITSFYWLVGSRYHINRHVNELVDNTALAINIDVVYKEPLVASTPSTIVRNMITSYSKDILLEYDDIIFDSFSFSSIGIPSVTFNTFKKTLEEGVYHSNRDFVYNISTEVVWHTIKSIYLLINNYMASIRNNEFINVYNINVDVQSILQRVLPSELLLNIYRVHKMFNKLRERLERPKCMYFINLFNRIINTSYVDRDIGKKLGIREGTDLIKCNENIIPLPIGTEFKNSSECYRNINFNLELLAYILFKYY</sequence>
<dbReference type="AlphaFoldDB" id="A0A7J3JRT5"/>
<accession>A0A7J3JRT5</accession>
<protein>
    <submittedName>
        <fullName evidence="2">M28 family peptidase</fullName>
    </submittedName>
</protein>
<feature type="domain" description="Peptidase M28" evidence="1">
    <location>
        <begin position="205"/>
        <end position="388"/>
    </location>
</feature>
<reference evidence="2" key="1">
    <citation type="journal article" date="2020" name="mSystems">
        <title>Genome- and Community-Level Interaction Insights into Carbon Utilization and Element Cycling Functions of Hydrothermarchaeota in Hydrothermal Sediment.</title>
        <authorList>
            <person name="Zhou Z."/>
            <person name="Liu Y."/>
            <person name="Xu W."/>
            <person name="Pan J."/>
            <person name="Luo Z.H."/>
            <person name="Li M."/>
        </authorList>
    </citation>
    <scope>NUCLEOTIDE SEQUENCE [LARGE SCALE GENOMIC DNA]</scope>
    <source>
        <strain evidence="2">SpSt-657</strain>
    </source>
</reference>